<dbReference type="EMBL" id="CP022605">
    <property type="protein sequence ID" value="ASV88018.1"/>
    <property type="molecule type" value="Genomic_DNA"/>
</dbReference>
<accession>A0A248UMV6</accession>
<evidence type="ECO:0000256" key="1">
    <source>
        <dbReference type="SAM" id="MobiDB-lite"/>
    </source>
</evidence>
<reference evidence="2 3" key="1">
    <citation type="submission" date="2017-07" db="EMBL/GenBank/DDBJ databases">
        <title>Phylogenetic study on the rhizospheric bacterium Ochrobactrum sp. A44.</title>
        <authorList>
            <person name="Krzyzanowska D.M."/>
            <person name="Ossowicki A."/>
            <person name="Rajewska M."/>
            <person name="Maciag T."/>
            <person name="Kaczynski Z."/>
            <person name="Czerwicka M."/>
            <person name="Jafra S."/>
        </authorList>
    </citation>
    <scope>NUCLEOTIDE SEQUENCE [LARGE SCALE GENOMIC DNA]</scope>
    <source>
        <strain evidence="2 3">A44</strain>
        <plasmid evidence="2 3">unnamed1</plasmid>
    </source>
</reference>
<gene>
    <name evidence="2" type="ORF">CES85_2781</name>
</gene>
<evidence type="ECO:0000313" key="2">
    <source>
        <dbReference type="EMBL" id="ASV88018.1"/>
    </source>
</evidence>
<evidence type="ECO:0000313" key="3">
    <source>
        <dbReference type="Proteomes" id="UP000215256"/>
    </source>
</evidence>
<dbReference type="KEGG" id="och:CES85_2781"/>
<feature type="region of interest" description="Disordered" evidence="1">
    <location>
        <begin position="1"/>
        <end position="34"/>
    </location>
</feature>
<dbReference type="AlphaFoldDB" id="A0A248UMV6"/>
<organism evidence="2 3">
    <name type="scientific">Ochrobactrum quorumnocens</name>
    <dbReference type="NCBI Taxonomy" id="271865"/>
    <lineage>
        <taxon>Bacteria</taxon>
        <taxon>Pseudomonadati</taxon>
        <taxon>Pseudomonadota</taxon>
        <taxon>Alphaproteobacteria</taxon>
        <taxon>Hyphomicrobiales</taxon>
        <taxon>Brucellaceae</taxon>
        <taxon>Brucella/Ochrobactrum group</taxon>
        <taxon>Ochrobactrum</taxon>
    </lineage>
</organism>
<geneLocation type="plasmid" evidence="2 3">
    <name>unnamed1</name>
</geneLocation>
<name>A0A248UMV6_9HYPH</name>
<dbReference type="Proteomes" id="UP000215256">
    <property type="component" value="Plasmid unnamed1"/>
</dbReference>
<proteinExistence type="predicted"/>
<keyword evidence="2" id="KW-0614">Plasmid</keyword>
<sequence length="48" mass="5112">MADMDIAASGGLDRERQTGRADMATGRAEGSLQATKARLALAERQLLH</sequence>
<protein>
    <submittedName>
        <fullName evidence="2">Putative transposase B</fullName>
    </submittedName>
</protein>